<feature type="domain" description="Alpha-carbonic anhydrase" evidence="11">
    <location>
        <begin position="34"/>
        <end position="266"/>
    </location>
</feature>
<reference evidence="12 13" key="1">
    <citation type="journal article" date="2014" name="Genome Biol. Evol.">
        <title>Comparative genomics and transcriptomics analyses reveal divergent lifestyle features of nematode endoparasitic fungus Hirsutella minnesotensis.</title>
        <authorList>
            <person name="Lai Y."/>
            <person name="Liu K."/>
            <person name="Zhang X."/>
            <person name="Zhang X."/>
            <person name="Li K."/>
            <person name="Wang N."/>
            <person name="Shu C."/>
            <person name="Wu Y."/>
            <person name="Wang C."/>
            <person name="Bushley K.E."/>
            <person name="Xiang M."/>
            <person name="Liu X."/>
        </authorList>
    </citation>
    <scope>NUCLEOTIDE SEQUENCE [LARGE SCALE GENOMIC DNA]</scope>
    <source>
        <strain evidence="12 13">3608</strain>
    </source>
</reference>
<evidence type="ECO:0000256" key="8">
    <source>
        <dbReference type="ARBA" id="ARBA00048348"/>
    </source>
</evidence>
<dbReference type="EMBL" id="KQ030580">
    <property type="protein sequence ID" value="KJZ71308.1"/>
    <property type="molecule type" value="Genomic_DNA"/>
</dbReference>
<dbReference type="Proteomes" id="UP000054481">
    <property type="component" value="Unassembled WGS sequence"/>
</dbReference>
<dbReference type="PROSITE" id="PS00162">
    <property type="entry name" value="ALPHA_CA_1"/>
    <property type="match status" value="1"/>
</dbReference>
<dbReference type="InterPro" id="IPR001148">
    <property type="entry name" value="CA_dom"/>
</dbReference>
<evidence type="ECO:0000256" key="2">
    <source>
        <dbReference type="ARBA" id="ARBA00002904"/>
    </source>
</evidence>
<evidence type="ECO:0000256" key="6">
    <source>
        <dbReference type="ARBA" id="ARBA00022833"/>
    </source>
</evidence>
<comment type="similarity">
    <text evidence="3 9">Belongs to the alpha-carbonic anhydrase family.</text>
</comment>
<dbReference type="PROSITE" id="PS51257">
    <property type="entry name" value="PROKAR_LIPOPROTEIN"/>
    <property type="match status" value="1"/>
</dbReference>
<feature type="chain" id="PRO_5025089033" description="Carbonic anhydrase" evidence="9">
    <location>
        <begin position="21"/>
        <end position="266"/>
    </location>
</feature>
<dbReference type="InterPro" id="IPR036398">
    <property type="entry name" value="CA_dom_sf"/>
</dbReference>
<dbReference type="GO" id="GO:0008270">
    <property type="term" value="F:zinc ion binding"/>
    <property type="evidence" value="ECO:0007669"/>
    <property type="project" value="UniProtKB-UniRule"/>
</dbReference>
<dbReference type="SUPFAM" id="SSF51069">
    <property type="entry name" value="Carbonic anhydrase"/>
    <property type="match status" value="1"/>
</dbReference>
<dbReference type="PANTHER" id="PTHR18952">
    <property type="entry name" value="CARBONIC ANHYDRASE"/>
    <property type="match status" value="1"/>
</dbReference>
<gene>
    <name evidence="12" type="ORF">HIM_09318</name>
</gene>
<proteinExistence type="inferred from homology"/>
<dbReference type="InterPro" id="IPR041891">
    <property type="entry name" value="Alpha_CA_prokaryot-like"/>
</dbReference>
<dbReference type="CDD" id="cd03124">
    <property type="entry name" value="alpha_CA_prokaryotic_like"/>
    <property type="match status" value="1"/>
</dbReference>
<organism evidence="12 13">
    <name type="scientific">Hirsutella minnesotensis 3608</name>
    <dbReference type="NCBI Taxonomy" id="1043627"/>
    <lineage>
        <taxon>Eukaryota</taxon>
        <taxon>Fungi</taxon>
        <taxon>Dikarya</taxon>
        <taxon>Ascomycota</taxon>
        <taxon>Pezizomycotina</taxon>
        <taxon>Sordariomycetes</taxon>
        <taxon>Hypocreomycetidae</taxon>
        <taxon>Hypocreales</taxon>
        <taxon>Ophiocordycipitaceae</taxon>
        <taxon>Hirsutella</taxon>
    </lineage>
</organism>
<comment type="catalytic activity">
    <reaction evidence="8 9">
        <text>hydrogencarbonate + H(+) = CO2 + H2O</text>
        <dbReference type="Rhea" id="RHEA:10748"/>
        <dbReference type="ChEBI" id="CHEBI:15377"/>
        <dbReference type="ChEBI" id="CHEBI:15378"/>
        <dbReference type="ChEBI" id="CHEBI:16526"/>
        <dbReference type="ChEBI" id="CHEBI:17544"/>
        <dbReference type="EC" id="4.2.1.1"/>
    </reaction>
</comment>
<name>A0A0F7ZSG2_9HYPO</name>
<feature type="signal peptide" evidence="9">
    <location>
        <begin position="1"/>
        <end position="20"/>
    </location>
</feature>
<dbReference type="InterPro" id="IPR023561">
    <property type="entry name" value="Carbonic_anhydrase_a-class"/>
</dbReference>
<evidence type="ECO:0000256" key="9">
    <source>
        <dbReference type="RuleBase" id="RU367011"/>
    </source>
</evidence>
<dbReference type="OrthoDB" id="429145at2759"/>
<feature type="region of interest" description="Disordered" evidence="10">
    <location>
        <begin position="19"/>
        <end position="40"/>
    </location>
</feature>
<comment type="function">
    <text evidence="2 9">Reversible hydration of carbon dioxide.</text>
</comment>
<evidence type="ECO:0000313" key="13">
    <source>
        <dbReference type="Proteomes" id="UP000054481"/>
    </source>
</evidence>
<evidence type="ECO:0000256" key="10">
    <source>
        <dbReference type="SAM" id="MobiDB-lite"/>
    </source>
</evidence>
<keyword evidence="13" id="KW-1185">Reference proteome</keyword>
<keyword evidence="9" id="KW-0732">Signal</keyword>
<sequence length="266" mass="29121">MKTSTPAILLAALAASCAHGAPNSSKLPEKDTHNDWGYEGPGGPNVWHELSHNNKLCAAGKSQSPINVSPGDGVTKPVDGSTLRFEPNPYPRGVALKNLGHSVQISLDGSVFLNKWIYDIKQAHFHTPSEHRLRGEYFPVEVHFVAETAAGANAVIGFFVELANGKNRFSDYLTAILKNVGKVPKKGDVTTTEPLNPLALQYHVRESKVHQYNGSLTTPPCSENVLFNIVEKPLYIDVEEYQALKSVVKYNSRFTQNRDGKASELS</sequence>
<dbReference type="Pfam" id="PF00194">
    <property type="entry name" value="Carb_anhydrase"/>
    <property type="match status" value="1"/>
</dbReference>
<evidence type="ECO:0000256" key="3">
    <source>
        <dbReference type="ARBA" id="ARBA00010718"/>
    </source>
</evidence>
<feature type="compositionally biased region" description="Basic and acidic residues" evidence="10">
    <location>
        <begin position="27"/>
        <end position="36"/>
    </location>
</feature>
<evidence type="ECO:0000256" key="5">
    <source>
        <dbReference type="ARBA" id="ARBA00022723"/>
    </source>
</evidence>
<comment type="cofactor">
    <cofactor evidence="1 9">
        <name>Zn(2+)</name>
        <dbReference type="ChEBI" id="CHEBI:29105"/>
    </cofactor>
</comment>
<evidence type="ECO:0000313" key="12">
    <source>
        <dbReference type="EMBL" id="KJZ71308.1"/>
    </source>
</evidence>
<dbReference type="EC" id="4.2.1.1" evidence="4 9"/>
<dbReference type="InterPro" id="IPR018338">
    <property type="entry name" value="Carbonic_anhydrase_a-class_CS"/>
</dbReference>
<dbReference type="GO" id="GO:0004089">
    <property type="term" value="F:carbonate dehydratase activity"/>
    <property type="evidence" value="ECO:0007669"/>
    <property type="project" value="UniProtKB-UniRule"/>
</dbReference>
<dbReference type="PANTHER" id="PTHR18952:SF265">
    <property type="entry name" value="CARBONIC ANHYDRASE"/>
    <property type="match status" value="1"/>
</dbReference>
<dbReference type="PROSITE" id="PS51144">
    <property type="entry name" value="ALPHA_CA_2"/>
    <property type="match status" value="1"/>
</dbReference>
<evidence type="ECO:0000256" key="1">
    <source>
        <dbReference type="ARBA" id="ARBA00001947"/>
    </source>
</evidence>
<keyword evidence="6 9" id="KW-0862">Zinc</keyword>
<protein>
    <recommendedName>
        <fullName evidence="4 9">Carbonic anhydrase</fullName>
        <ecNumber evidence="4 9">4.2.1.1</ecNumber>
    </recommendedName>
</protein>
<accession>A0A0F7ZSG2</accession>
<keyword evidence="5 9" id="KW-0479">Metal-binding</keyword>
<dbReference type="AlphaFoldDB" id="A0A0F7ZSG2"/>
<evidence type="ECO:0000256" key="4">
    <source>
        <dbReference type="ARBA" id="ARBA00012925"/>
    </source>
</evidence>
<dbReference type="Gene3D" id="3.10.200.10">
    <property type="entry name" value="Alpha carbonic anhydrase"/>
    <property type="match status" value="1"/>
</dbReference>
<dbReference type="SMART" id="SM01057">
    <property type="entry name" value="Carb_anhydrase"/>
    <property type="match status" value="1"/>
</dbReference>
<keyword evidence="7 9" id="KW-0456">Lyase</keyword>
<evidence type="ECO:0000256" key="7">
    <source>
        <dbReference type="ARBA" id="ARBA00023239"/>
    </source>
</evidence>
<evidence type="ECO:0000259" key="11">
    <source>
        <dbReference type="PROSITE" id="PS51144"/>
    </source>
</evidence>